<evidence type="ECO:0000256" key="2">
    <source>
        <dbReference type="ARBA" id="ARBA00022801"/>
    </source>
</evidence>
<dbReference type="SUPFAM" id="SSF53187">
    <property type="entry name" value="Zn-dependent exopeptidases"/>
    <property type="match status" value="1"/>
</dbReference>
<evidence type="ECO:0000259" key="4">
    <source>
        <dbReference type="Pfam" id="PF07687"/>
    </source>
</evidence>
<feature type="active site" evidence="3">
    <location>
        <position position="73"/>
    </location>
</feature>
<dbReference type="KEGG" id="amq:AMETH_4593"/>
<sequence>MRDRLHDYVRHETPTGDAAALDGLLAEIGQRYTELGAAVEREAHPGGAHLVARFPGSAGREDERPVLCLGHHDTVWPRGALEWRESDGRVFGPGVYDMKGGLVVFETAVESLRDVPHRPVTMVVVADEEIGSPTARALLEREAADAVAALGFEPPHPDGALKTARRGSTRVRIEVTGRESHAALAPEDGASAIEELVDQVVALRGLVAGYPGVLCNVGTIGGGGRTNVVPGQAWCEVGLRFADAGSERSVLAALSELEPVRAGTIVRSTILTNRPVWTGEDPGLAEVLRAAAAEVGQPAGGRPAAGGADTNLTGSLGVPSLDGLGPVGRGAHAPDEQIVTASLVERARLTAALLARL</sequence>
<dbReference type="Pfam" id="PF07687">
    <property type="entry name" value="M20_dimer"/>
    <property type="match status" value="1"/>
</dbReference>
<dbReference type="InterPro" id="IPR002933">
    <property type="entry name" value="Peptidase_M20"/>
</dbReference>
<accession>A0A076N1J3</accession>
<evidence type="ECO:0000313" key="5">
    <source>
        <dbReference type="EMBL" id="AIJ24685.1"/>
    </source>
</evidence>
<dbReference type="PANTHER" id="PTHR43808">
    <property type="entry name" value="ACETYLORNITHINE DEACETYLASE"/>
    <property type="match status" value="1"/>
</dbReference>
<dbReference type="Pfam" id="PF01546">
    <property type="entry name" value="Peptidase_M20"/>
    <property type="match status" value="1"/>
</dbReference>
<dbReference type="HOGENOM" id="CLU_021802_7_0_11"/>
<keyword evidence="1" id="KW-0479">Metal-binding</keyword>
<dbReference type="InterPro" id="IPR017150">
    <property type="entry name" value="Pept_M20_glutamate_carboxypep"/>
</dbReference>
<dbReference type="eggNOG" id="COG0624">
    <property type="taxonomic scope" value="Bacteria"/>
</dbReference>
<name>A0A076N1J3_AMYME</name>
<dbReference type="OrthoDB" id="9783294at2"/>
<dbReference type="PANTHER" id="PTHR43808:SF9">
    <property type="entry name" value="BLL0789 PROTEIN"/>
    <property type="match status" value="1"/>
</dbReference>
<evidence type="ECO:0000313" key="6">
    <source>
        <dbReference type="Proteomes" id="UP000062973"/>
    </source>
</evidence>
<dbReference type="PATRIC" id="fig|1068978.7.peg.4935"/>
<reference evidence="5 6" key="1">
    <citation type="submission" date="2014-07" db="EMBL/GenBank/DDBJ databases">
        <title>Whole Genome Sequence of the Amycolatopsis methanolica 239.</title>
        <authorList>
            <person name="Tang B."/>
        </authorList>
    </citation>
    <scope>NUCLEOTIDE SEQUENCE [LARGE SCALE GENOMIC DNA]</scope>
    <source>
        <strain evidence="5 6">239</strain>
    </source>
</reference>
<feature type="active site" description="Proton acceptor" evidence="3">
    <location>
        <position position="128"/>
    </location>
</feature>
<dbReference type="InterPro" id="IPR011650">
    <property type="entry name" value="Peptidase_M20_dimer"/>
</dbReference>
<protein>
    <submittedName>
        <fullName evidence="5">Putative peptidase M20 family protein</fullName>
    </submittedName>
</protein>
<evidence type="ECO:0000256" key="3">
    <source>
        <dbReference type="PIRSR" id="PIRSR037238-1"/>
    </source>
</evidence>
<dbReference type="InterPro" id="IPR036264">
    <property type="entry name" value="Bact_exopeptidase_dim_dom"/>
</dbReference>
<dbReference type="PIRSF" id="PIRSF037238">
    <property type="entry name" value="Carboxypeptidase_G2"/>
    <property type="match status" value="1"/>
</dbReference>
<dbReference type="Gene3D" id="3.30.70.360">
    <property type="match status" value="1"/>
</dbReference>
<dbReference type="GO" id="GO:0016787">
    <property type="term" value="F:hydrolase activity"/>
    <property type="evidence" value="ECO:0007669"/>
    <property type="project" value="UniProtKB-KW"/>
</dbReference>
<keyword evidence="2" id="KW-0378">Hydrolase</keyword>
<dbReference type="AlphaFoldDB" id="A0A076N1J3"/>
<dbReference type="EMBL" id="CP009110">
    <property type="protein sequence ID" value="AIJ24685.1"/>
    <property type="molecule type" value="Genomic_DNA"/>
</dbReference>
<dbReference type="SUPFAM" id="SSF55031">
    <property type="entry name" value="Bacterial exopeptidase dimerisation domain"/>
    <property type="match status" value="1"/>
</dbReference>
<dbReference type="GO" id="GO:0046872">
    <property type="term" value="F:metal ion binding"/>
    <property type="evidence" value="ECO:0007669"/>
    <property type="project" value="UniProtKB-KW"/>
</dbReference>
<gene>
    <name evidence="5" type="ORF">AMETH_4593</name>
</gene>
<feature type="domain" description="Peptidase M20 dimerisation" evidence="4">
    <location>
        <begin position="163"/>
        <end position="254"/>
    </location>
</feature>
<evidence type="ECO:0000256" key="1">
    <source>
        <dbReference type="ARBA" id="ARBA00022723"/>
    </source>
</evidence>
<dbReference type="Proteomes" id="UP000062973">
    <property type="component" value="Chromosome"/>
</dbReference>
<dbReference type="Gene3D" id="3.40.630.10">
    <property type="entry name" value="Zn peptidases"/>
    <property type="match status" value="1"/>
</dbReference>
<organism evidence="5 6">
    <name type="scientific">Amycolatopsis methanolica 239</name>
    <dbReference type="NCBI Taxonomy" id="1068978"/>
    <lineage>
        <taxon>Bacteria</taxon>
        <taxon>Bacillati</taxon>
        <taxon>Actinomycetota</taxon>
        <taxon>Actinomycetes</taxon>
        <taxon>Pseudonocardiales</taxon>
        <taxon>Pseudonocardiaceae</taxon>
        <taxon>Amycolatopsis</taxon>
        <taxon>Amycolatopsis methanolica group</taxon>
    </lineage>
</organism>
<dbReference type="STRING" id="1068978.AMETH_4593"/>
<keyword evidence="6" id="KW-1185">Reference proteome</keyword>
<dbReference type="InterPro" id="IPR050072">
    <property type="entry name" value="Peptidase_M20A"/>
</dbReference>
<proteinExistence type="predicted"/>